<comment type="caution">
    <text evidence="1">The sequence shown here is derived from an EMBL/GenBank/DDBJ whole genome shotgun (WGS) entry which is preliminary data.</text>
</comment>
<organism evidence="1 2">
    <name type="scientific">Lepraria neglecta</name>
    <dbReference type="NCBI Taxonomy" id="209136"/>
    <lineage>
        <taxon>Eukaryota</taxon>
        <taxon>Fungi</taxon>
        <taxon>Dikarya</taxon>
        <taxon>Ascomycota</taxon>
        <taxon>Pezizomycotina</taxon>
        <taxon>Lecanoromycetes</taxon>
        <taxon>OSLEUM clade</taxon>
        <taxon>Lecanoromycetidae</taxon>
        <taxon>Lecanorales</taxon>
        <taxon>Lecanorineae</taxon>
        <taxon>Stereocaulaceae</taxon>
        <taxon>Lepraria</taxon>
    </lineage>
</organism>
<evidence type="ECO:0000313" key="2">
    <source>
        <dbReference type="Proteomes" id="UP001276659"/>
    </source>
</evidence>
<name>A0AAE0DHC1_9LECA</name>
<reference evidence="1" key="1">
    <citation type="submission" date="2022-11" db="EMBL/GenBank/DDBJ databases">
        <title>Chromosomal genome sequence assembly and mating type (MAT) locus characterization of the leprose asexual lichenized fungus Lepraria neglecta (Nyl.) Erichsen.</title>
        <authorList>
            <person name="Allen J.L."/>
            <person name="Pfeffer B."/>
        </authorList>
    </citation>
    <scope>NUCLEOTIDE SEQUENCE</scope>
    <source>
        <strain evidence="1">Allen 5258</strain>
    </source>
</reference>
<keyword evidence="2" id="KW-1185">Reference proteome</keyword>
<dbReference type="EMBL" id="JASNWA010000009">
    <property type="protein sequence ID" value="KAK3169706.1"/>
    <property type="molecule type" value="Genomic_DNA"/>
</dbReference>
<evidence type="ECO:0000313" key="1">
    <source>
        <dbReference type="EMBL" id="KAK3169706.1"/>
    </source>
</evidence>
<accession>A0AAE0DHC1</accession>
<proteinExistence type="predicted"/>
<protein>
    <submittedName>
        <fullName evidence="1">Uncharacterized protein</fullName>
    </submittedName>
</protein>
<sequence>MPSYVSASPVGFHVKDLRDFLDAHPTHISLDPERRTWATEEACLELSNMFPDDTAGEILCNLFLYNKTRDVNRICPSCRRVYRVGEAPQAYESFEAFLARDDDRVPKVNSATREEQDLSGICSGLCFEALIDGFEYMSAEEINDWAHCHAPYLAGIQEAARQSGYVMRNATAEEWASSGIKLIWEKKQES</sequence>
<dbReference type="AlphaFoldDB" id="A0AAE0DHC1"/>
<gene>
    <name evidence="1" type="ORF">OEA41_009090</name>
</gene>
<dbReference type="Proteomes" id="UP001276659">
    <property type="component" value="Unassembled WGS sequence"/>
</dbReference>